<protein>
    <submittedName>
        <fullName evidence="1">Uncharacterized protein</fullName>
    </submittedName>
</protein>
<name>A0A4Z2CUR9_SCHJA</name>
<keyword evidence="2" id="KW-1185">Reference proteome</keyword>
<sequence length="78" mass="8917">MKNSGLLFQLLQHSSLSDSSISDLFKCMSYSRITRLLHSIKPLPKSELFFSSQVSSRCESIKIALFPPTIFMHFQPHT</sequence>
<dbReference type="Proteomes" id="UP000311919">
    <property type="component" value="Unassembled WGS sequence"/>
</dbReference>
<reference evidence="1 2" key="1">
    <citation type="submission" date="2019-03" db="EMBL/GenBank/DDBJ databases">
        <title>An improved genome assembly of the fluke Schistosoma japonicum.</title>
        <authorList>
            <person name="Hu W."/>
            <person name="Luo F."/>
            <person name="Yin M."/>
            <person name="Mo X."/>
            <person name="Sun C."/>
            <person name="Wu Q."/>
            <person name="Zhu B."/>
            <person name="Xiang M."/>
            <person name="Wang J."/>
            <person name="Wang Y."/>
            <person name="Zhang T."/>
            <person name="Xu B."/>
            <person name="Zheng H."/>
            <person name="Feng Z."/>
        </authorList>
    </citation>
    <scope>NUCLEOTIDE SEQUENCE [LARGE SCALE GENOMIC DNA]</scope>
    <source>
        <strain evidence="1">HuSjv2</strain>
        <tissue evidence="1">Worms</tissue>
    </source>
</reference>
<dbReference type="AlphaFoldDB" id="A0A4Z2CUR9"/>
<gene>
    <name evidence="1" type="ORF">EWB00_007513</name>
</gene>
<proteinExistence type="predicted"/>
<evidence type="ECO:0000313" key="2">
    <source>
        <dbReference type="Proteomes" id="UP000311919"/>
    </source>
</evidence>
<accession>A0A4Z2CUR9</accession>
<comment type="caution">
    <text evidence="1">The sequence shown here is derived from an EMBL/GenBank/DDBJ whole genome shotgun (WGS) entry which is preliminary data.</text>
</comment>
<dbReference type="EMBL" id="SKCS01000422">
    <property type="protein sequence ID" value="TNN07750.1"/>
    <property type="molecule type" value="Genomic_DNA"/>
</dbReference>
<evidence type="ECO:0000313" key="1">
    <source>
        <dbReference type="EMBL" id="TNN07750.1"/>
    </source>
</evidence>
<organism evidence="1 2">
    <name type="scientific">Schistosoma japonicum</name>
    <name type="common">Blood fluke</name>
    <dbReference type="NCBI Taxonomy" id="6182"/>
    <lineage>
        <taxon>Eukaryota</taxon>
        <taxon>Metazoa</taxon>
        <taxon>Spiralia</taxon>
        <taxon>Lophotrochozoa</taxon>
        <taxon>Platyhelminthes</taxon>
        <taxon>Trematoda</taxon>
        <taxon>Digenea</taxon>
        <taxon>Strigeidida</taxon>
        <taxon>Schistosomatoidea</taxon>
        <taxon>Schistosomatidae</taxon>
        <taxon>Schistosoma</taxon>
    </lineage>
</organism>